<organism evidence="6 7">
    <name type="scientific">Williamsia limnetica</name>
    <dbReference type="NCBI Taxonomy" id="882452"/>
    <lineage>
        <taxon>Bacteria</taxon>
        <taxon>Bacillati</taxon>
        <taxon>Actinomycetota</taxon>
        <taxon>Actinomycetes</taxon>
        <taxon>Mycobacteriales</taxon>
        <taxon>Nocardiaceae</taxon>
        <taxon>Williamsia</taxon>
    </lineage>
</organism>
<name>A0A318S0H8_WILLI</name>
<dbReference type="PROSITE" id="PS50977">
    <property type="entry name" value="HTH_TETR_2"/>
    <property type="match status" value="1"/>
</dbReference>
<evidence type="ECO:0000259" key="5">
    <source>
        <dbReference type="PROSITE" id="PS50977"/>
    </source>
</evidence>
<dbReference type="InterPro" id="IPR001647">
    <property type="entry name" value="HTH_TetR"/>
</dbReference>
<dbReference type="SUPFAM" id="SSF46689">
    <property type="entry name" value="Homeodomain-like"/>
    <property type="match status" value="1"/>
</dbReference>
<dbReference type="Gene3D" id="1.10.357.10">
    <property type="entry name" value="Tetracycline Repressor, domain 2"/>
    <property type="match status" value="1"/>
</dbReference>
<dbReference type="PANTHER" id="PTHR47506">
    <property type="entry name" value="TRANSCRIPTIONAL REGULATORY PROTEIN"/>
    <property type="match status" value="1"/>
</dbReference>
<dbReference type="EMBL" id="QJSP01000008">
    <property type="protein sequence ID" value="PYE16484.1"/>
    <property type="molecule type" value="Genomic_DNA"/>
</dbReference>
<evidence type="ECO:0000256" key="1">
    <source>
        <dbReference type="ARBA" id="ARBA00023015"/>
    </source>
</evidence>
<dbReference type="InterPro" id="IPR054156">
    <property type="entry name" value="YxaF_TetR_C"/>
</dbReference>
<evidence type="ECO:0000256" key="2">
    <source>
        <dbReference type="ARBA" id="ARBA00023125"/>
    </source>
</evidence>
<sequence length="184" mass="19351">MSVRDRLTGATADLMRRHGVSGTGVTEILRCSGVARRSIYLNFPGGKSELVTAATRSVGDSMTALLKTFTSRPDPVAAIGQMWSKLLMDSNFEGGCPVVAAVQGRAEAPDAADAAAAIFREWSDAILTRLTADGIDAATAESLATTIIASVEGAVILSQAARSTRPLEQATKHITELIELHSPR</sequence>
<keyword evidence="1" id="KW-0805">Transcription regulation</keyword>
<gene>
    <name evidence="6" type="ORF">DFR67_108235</name>
</gene>
<keyword evidence="3" id="KW-0804">Transcription</keyword>
<reference evidence="6 7" key="1">
    <citation type="submission" date="2018-06" db="EMBL/GenBank/DDBJ databases">
        <title>Genomic Encyclopedia of Type Strains, Phase IV (KMG-IV): sequencing the most valuable type-strain genomes for metagenomic binning, comparative biology and taxonomic classification.</title>
        <authorList>
            <person name="Goeker M."/>
        </authorList>
    </citation>
    <scope>NUCLEOTIDE SEQUENCE [LARGE SCALE GENOMIC DNA]</scope>
    <source>
        <strain evidence="6 7">DSM 45521</strain>
    </source>
</reference>
<dbReference type="PANTHER" id="PTHR47506:SF3">
    <property type="entry name" value="HTH-TYPE TRANSCRIPTIONAL REGULATOR LMRA"/>
    <property type="match status" value="1"/>
</dbReference>
<evidence type="ECO:0000256" key="4">
    <source>
        <dbReference type="PROSITE-ProRule" id="PRU00335"/>
    </source>
</evidence>
<proteinExistence type="predicted"/>
<evidence type="ECO:0000313" key="7">
    <source>
        <dbReference type="Proteomes" id="UP000247591"/>
    </source>
</evidence>
<dbReference type="GO" id="GO:0003677">
    <property type="term" value="F:DNA binding"/>
    <property type="evidence" value="ECO:0007669"/>
    <property type="project" value="UniProtKB-UniRule"/>
</dbReference>
<dbReference type="InterPro" id="IPR009057">
    <property type="entry name" value="Homeodomain-like_sf"/>
</dbReference>
<feature type="domain" description="HTH tetR-type" evidence="5">
    <location>
        <begin position="1"/>
        <end position="61"/>
    </location>
</feature>
<dbReference type="Pfam" id="PF21993">
    <property type="entry name" value="TetR_C_13_2"/>
    <property type="match status" value="1"/>
</dbReference>
<dbReference type="InterPro" id="IPR036271">
    <property type="entry name" value="Tet_transcr_reg_TetR-rel_C_sf"/>
</dbReference>
<comment type="caution">
    <text evidence="6">The sequence shown here is derived from an EMBL/GenBank/DDBJ whole genome shotgun (WGS) entry which is preliminary data.</text>
</comment>
<evidence type="ECO:0000313" key="6">
    <source>
        <dbReference type="EMBL" id="PYE16484.1"/>
    </source>
</evidence>
<keyword evidence="2 4" id="KW-0238">DNA-binding</keyword>
<feature type="DNA-binding region" description="H-T-H motif" evidence="4">
    <location>
        <begin position="24"/>
        <end position="43"/>
    </location>
</feature>
<dbReference type="RefSeq" id="WP_110470329.1">
    <property type="nucleotide sequence ID" value="NZ_QJSP01000008.1"/>
</dbReference>
<keyword evidence="7" id="KW-1185">Reference proteome</keyword>
<protein>
    <submittedName>
        <fullName evidence="6">TetR family transcriptional regulator</fullName>
    </submittedName>
</protein>
<dbReference type="Pfam" id="PF00440">
    <property type="entry name" value="TetR_N"/>
    <property type="match status" value="1"/>
</dbReference>
<dbReference type="SUPFAM" id="SSF48498">
    <property type="entry name" value="Tetracyclin repressor-like, C-terminal domain"/>
    <property type="match status" value="1"/>
</dbReference>
<dbReference type="Proteomes" id="UP000247591">
    <property type="component" value="Unassembled WGS sequence"/>
</dbReference>
<dbReference type="AlphaFoldDB" id="A0A318S0H8"/>
<dbReference type="OrthoDB" id="4567939at2"/>
<accession>A0A318S0H8</accession>
<evidence type="ECO:0000256" key="3">
    <source>
        <dbReference type="ARBA" id="ARBA00023163"/>
    </source>
</evidence>